<gene>
    <name evidence="1" type="ORF">HID58_000853</name>
</gene>
<name>A0ABQ8EI11_BRANA</name>
<proteinExistence type="predicted"/>
<sequence length="200" mass="22122">MTSFLSLDGKIAAWSSSFQSTPKQPDEAMRVLEGKAFELDVNLEVVQPLTAMQLSFSCLYLASANCSQSDSDVSYLDGAHSPESMEDITLPSGCFADIAIQLLVKSAASTSKEYMRKIMRPICQRMIHMLLDMAVDTSESVRPPCRQFGEVLVKFWSLRGLKTFKMRKIGGVAGENHDQMVAAKRRHHCGRPSPDEASRG</sequence>
<dbReference type="Proteomes" id="UP000824890">
    <property type="component" value="Unassembled WGS sequence"/>
</dbReference>
<protein>
    <submittedName>
        <fullName evidence="1">Uncharacterized protein</fullName>
    </submittedName>
</protein>
<accession>A0ABQ8EI11</accession>
<reference evidence="1 2" key="1">
    <citation type="submission" date="2021-05" db="EMBL/GenBank/DDBJ databases">
        <title>Genome Assembly of Synthetic Allotetraploid Brassica napus Reveals Homoeologous Exchanges between Subgenomes.</title>
        <authorList>
            <person name="Davis J.T."/>
        </authorList>
    </citation>
    <scope>NUCLEOTIDE SEQUENCE [LARGE SCALE GENOMIC DNA]</scope>
    <source>
        <strain evidence="2">cv. Da-Ae</strain>
        <tissue evidence="1">Seedling</tissue>
    </source>
</reference>
<comment type="caution">
    <text evidence="1">The sequence shown here is derived from an EMBL/GenBank/DDBJ whole genome shotgun (WGS) entry which is preliminary data.</text>
</comment>
<dbReference type="EMBL" id="JAGKQM010000001">
    <property type="protein sequence ID" value="KAH0941216.1"/>
    <property type="molecule type" value="Genomic_DNA"/>
</dbReference>
<evidence type="ECO:0000313" key="1">
    <source>
        <dbReference type="EMBL" id="KAH0941216.1"/>
    </source>
</evidence>
<organism evidence="1 2">
    <name type="scientific">Brassica napus</name>
    <name type="common">Rape</name>
    <dbReference type="NCBI Taxonomy" id="3708"/>
    <lineage>
        <taxon>Eukaryota</taxon>
        <taxon>Viridiplantae</taxon>
        <taxon>Streptophyta</taxon>
        <taxon>Embryophyta</taxon>
        <taxon>Tracheophyta</taxon>
        <taxon>Spermatophyta</taxon>
        <taxon>Magnoliopsida</taxon>
        <taxon>eudicotyledons</taxon>
        <taxon>Gunneridae</taxon>
        <taxon>Pentapetalae</taxon>
        <taxon>rosids</taxon>
        <taxon>malvids</taxon>
        <taxon>Brassicales</taxon>
        <taxon>Brassicaceae</taxon>
        <taxon>Brassiceae</taxon>
        <taxon>Brassica</taxon>
    </lineage>
</organism>
<keyword evidence="2" id="KW-1185">Reference proteome</keyword>
<evidence type="ECO:0000313" key="2">
    <source>
        <dbReference type="Proteomes" id="UP000824890"/>
    </source>
</evidence>